<evidence type="ECO:0000259" key="1">
    <source>
        <dbReference type="Pfam" id="PF23135"/>
    </source>
</evidence>
<keyword evidence="3" id="KW-1185">Reference proteome</keyword>
<dbReference type="Ensembl" id="ENSOCUT00000034586.1">
    <property type="protein sequence ID" value="ENSOCUP00000042447.1"/>
    <property type="gene ID" value="ENSOCUG00000036422.1"/>
</dbReference>
<evidence type="ECO:0000313" key="2">
    <source>
        <dbReference type="Ensembl" id="ENSOCUP00000042447.1"/>
    </source>
</evidence>
<sequence>LVVAGAVSRELLVCRCTQWLWKTFGLNVSKEIMHVFLIESAKEIGKYVTEFLQGNEGPNDQFIEQLITKWKKNDQELISDPMQQYFKKDGILDEQQLCGEDNKVCQFTQKRGTAQACSPTPQLPPLDCLGQKHKLIKSVICGHVVHEQEGSGPCVFCGSLVHTHEQGILQGDSNKSQKLLKGLMSGTNNSRKADVSTQDLLPHQESCVKSGLEKTIKCKINY</sequence>
<dbReference type="EMBL" id="AAGW02002380">
    <property type="status" value="NOT_ANNOTATED_CDS"/>
    <property type="molecule type" value="Genomic_DNA"/>
</dbReference>
<evidence type="ECO:0000313" key="3">
    <source>
        <dbReference type="Proteomes" id="UP000001811"/>
    </source>
</evidence>
<dbReference type="Pfam" id="PF23135">
    <property type="entry name" value="TRI4_N"/>
    <property type="match status" value="1"/>
</dbReference>
<dbReference type="PANTHER" id="PTHR12963:SF4">
    <property type="entry name" value="ACTIVATING SIGNAL COINTEGRATOR 1"/>
    <property type="match status" value="1"/>
</dbReference>
<dbReference type="GO" id="GO:0045893">
    <property type="term" value="P:positive regulation of DNA-templated transcription"/>
    <property type="evidence" value="ECO:0007669"/>
    <property type="project" value="TreeGrafter"/>
</dbReference>
<accession>A0A5F9D887</accession>
<reference evidence="2 3" key="1">
    <citation type="journal article" date="2011" name="Nature">
        <title>A high-resolution map of human evolutionary constraint using 29 mammals.</title>
        <authorList>
            <person name="Lindblad-Toh K."/>
            <person name="Garber M."/>
            <person name="Zuk O."/>
            <person name="Lin M.F."/>
            <person name="Parker B.J."/>
            <person name="Washietl S."/>
            <person name="Kheradpour P."/>
            <person name="Ernst J."/>
            <person name="Jordan G."/>
            <person name="Mauceli E."/>
            <person name="Ward L.D."/>
            <person name="Lowe C.B."/>
            <person name="Holloway A.K."/>
            <person name="Clamp M."/>
            <person name="Gnerre S."/>
            <person name="Alfoldi J."/>
            <person name="Beal K."/>
            <person name="Chang J."/>
            <person name="Clawson H."/>
            <person name="Cuff J."/>
            <person name="Di Palma F."/>
            <person name="Fitzgerald S."/>
            <person name="Flicek P."/>
            <person name="Guttman M."/>
            <person name="Hubisz M.J."/>
            <person name="Jaffe D.B."/>
            <person name="Jungreis I."/>
            <person name="Kent W.J."/>
            <person name="Kostka D."/>
            <person name="Lara M."/>
            <person name="Martins A.L."/>
            <person name="Massingham T."/>
            <person name="Moltke I."/>
            <person name="Raney B.J."/>
            <person name="Rasmussen M.D."/>
            <person name="Robinson J."/>
            <person name="Stark A."/>
            <person name="Vilella A.J."/>
            <person name="Wen J."/>
            <person name="Xie X."/>
            <person name="Zody M.C."/>
            <person name="Baldwin J."/>
            <person name="Bloom T."/>
            <person name="Chin C.W."/>
            <person name="Heiman D."/>
            <person name="Nicol R."/>
            <person name="Nusbaum C."/>
            <person name="Young S."/>
            <person name="Wilkinson J."/>
            <person name="Worley K.C."/>
            <person name="Kovar C.L."/>
            <person name="Muzny D.M."/>
            <person name="Gibbs R.A."/>
            <person name="Cree A."/>
            <person name="Dihn H.H."/>
            <person name="Fowler G."/>
            <person name="Jhangiani S."/>
            <person name="Joshi V."/>
            <person name="Lee S."/>
            <person name="Lewis L.R."/>
            <person name="Nazareth L.V."/>
            <person name="Okwuonu G."/>
            <person name="Santibanez J."/>
            <person name="Warren W.C."/>
            <person name="Mardis E.R."/>
            <person name="Weinstock G.M."/>
            <person name="Wilson R.K."/>
            <person name="Delehaunty K."/>
            <person name="Dooling D."/>
            <person name="Fronik C."/>
            <person name="Fulton L."/>
            <person name="Fulton B."/>
            <person name="Graves T."/>
            <person name="Minx P."/>
            <person name="Sodergren E."/>
            <person name="Birney E."/>
            <person name="Margulies E.H."/>
            <person name="Herrero J."/>
            <person name="Green E.D."/>
            <person name="Haussler D."/>
            <person name="Siepel A."/>
            <person name="Goldman N."/>
            <person name="Pollard K.S."/>
            <person name="Pedersen J.S."/>
            <person name="Lander E.S."/>
            <person name="Kellis M."/>
        </authorList>
    </citation>
    <scope>NUCLEOTIDE SEQUENCE [LARGE SCALE GENOMIC DNA]</scope>
    <source>
        <strain evidence="2 3">Thorbecke inbred</strain>
    </source>
</reference>
<reference evidence="2" key="3">
    <citation type="submission" date="2025-09" db="UniProtKB">
        <authorList>
            <consortium name="Ensembl"/>
        </authorList>
    </citation>
    <scope>IDENTIFICATION</scope>
    <source>
        <strain evidence="2">Thorbecke</strain>
    </source>
</reference>
<dbReference type="PANTHER" id="PTHR12963">
    <property type="entry name" value="THYROID RECEPTOR INTERACTING PROTEIN RELATED"/>
    <property type="match status" value="1"/>
</dbReference>
<dbReference type="GeneTree" id="ENSGT00960000192323"/>
<name>A0A5F9D887_RABIT</name>
<dbReference type="AlphaFoldDB" id="A0A5F9D887"/>
<protein>
    <recommendedName>
        <fullName evidence="1">Activating signal cointegrator 1 N-terminal domain-containing protein</fullName>
    </recommendedName>
</protein>
<dbReference type="InterPro" id="IPR056994">
    <property type="entry name" value="TRI4_N"/>
</dbReference>
<dbReference type="InParanoid" id="A0A5F9D887"/>
<organism evidence="2 3">
    <name type="scientific">Oryctolagus cuniculus</name>
    <name type="common">Rabbit</name>
    <dbReference type="NCBI Taxonomy" id="9986"/>
    <lineage>
        <taxon>Eukaryota</taxon>
        <taxon>Metazoa</taxon>
        <taxon>Chordata</taxon>
        <taxon>Craniata</taxon>
        <taxon>Vertebrata</taxon>
        <taxon>Euteleostomi</taxon>
        <taxon>Mammalia</taxon>
        <taxon>Eutheria</taxon>
        <taxon>Euarchontoglires</taxon>
        <taxon>Glires</taxon>
        <taxon>Lagomorpha</taxon>
        <taxon>Leporidae</taxon>
        <taxon>Oryctolagus</taxon>
    </lineage>
</organism>
<feature type="domain" description="Activating signal cointegrator 1 N-terminal" evidence="1">
    <location>
        <begin position="12"/>
        <end position="71"/>
    </location>
</feature>
<dbReference type="Proteomes" id="UP000001811">
    <property type="component" value="Chromosome 13"/>
</dbReference>
<dbReference type="GO" id="GO:0005634">
    <property type="term" value="C:nucleus"/>
    <property type="evidence" value="ECO:0007669"/>
    <property type="project" value="TreeGrafter"/>
</dbReference>
<reference evidence="2" key="2">
    <citation type="submission" date="2025-08" db="UniProtKB">
        <authorList>
            <consortium name="Ensembl"/>
        </authorList>
    </citation>
    <scope>IDENTIFICATION</scope>
    <source>
        <strain evidence="2">Thorbecke</strain>
    </source>
</reference>
<dbReference type="InterPro" id="IPR039128">
    <property type="entry name" value="TRIP4-like"/>
</dbReference>
<proteinExistence type="predicted"/>
<dbReference type="STRING" id="9986.ENSOCUP00000042447"/>